<keyword evidence="1" id="KW-0614">Plasmid</keyword>
<evidence type="ECO:0000313" key="2">
    <source>
        <dbReference type="Proteomes" id="UP000692816"/>
    </source>
</evidence>
<keyword evidence="2" id="KW-1185">Reference proteome</keyword>
<name>A0ACD3VLT7_9BRAD</name>
<accession>A0ACD3VLT7</accession>
<gene>
    <name evidence="1" type="ORF">J4P68_0040710</name>
</gene>
<organism evidence="1 2">
    <name type="scientific">Bradyrhizobium quebecense</name>
    <dbReference type="NCBI Taxonomy" id="2748629"/>
    <lineage>
        <taxon>Bacteria</taxon>
        <taxon>Pseudomonadati</taxon>
        <taxon>Pseudomonadota</taxon>
        <taxon>Alphaproteobacteria</taxon>
        <taxon>Hyphomicrobiales</taxon>
        <taxon>Nitrobacteraceae</taxon>
        <taxon>Bradyrhizobium</taxon>
    </lineage>
</organism>
<protein>
    <submittedName>
        <fullName evidence="1">Uncharacterized protein</fullName>
    </submittedName>
</protein>
<sequence length="105" mass="11597">MYIRTMDSKPAPMLDEIHGPIVSTFDLTGRLAGSYAAMYMSENGYASQINVMHGAALSGDISGAEPNNQERHREAGTQRAADRQRKRRNQICIGLRLTPRHAVTP</sequence>
<reference evidence="1 2" key="1">
    <citation type="journal article" date="2021" name="Int. J. Syst. Evol. Microbiol.">
        <title>Bradyrhizobium septentrionale sp. nov. (sv. septentrionale) and Bradyrhizobium quebecense sp. nov. (sv. septentrionale) associated with legumes native to Canada possess rearranged symbiosis genes and numerous insertion sequences.</title>
        <authorList>
            <person name="Bromfield E.S.P."/>
            <person name="Cloutier S."/>
        </authorList>
    </citation>
    <scope>NUCLEOTIDE SEQUENCE [LARGE SCALE GENOMIC DNA]</scope>
    <source>
        <strain evidence="1 2">12S5</strain>
    </source>
</reference>
<dbReference type="Proteomes" id="UP000692816">
    <property type="component" value="Plasmid pBq12S5"/>
</dbReference>
<dbReference type="EMBL" id="CP088283">
    <property type="protein sequence ID" value="UGY07484.1"/>
    <property type="molecule type" value="Genomic_DNA"/>
</dbReference>
<proteinExistence type="predicted"/>
<evidence type="ECO:0000313" key="1">
    <source>
        <dbReference type="EMBL" id="UGY07484.1"/>
    </source>
</evidence>
<geneLocation type="plasmid" evidence="1 2">
    <name>pBq12S5</name>
</geneLocation>